<name>A0A218WPG3_PUNGR</name>
<comment type="similarity">
    <text evidence="1 4">Belongs to the glycosyl hydrolase 14 family.</text>
</comment>
<reference evidence="6" key="1">
    <citation type="journal article" date="2017" name="Plant J.">
        <title>The pomegranate (Punica granatum L.) genome and the genomics of punicalagin biosynthesis.</title>
        <authorList>
            <person name="Qin G."/>
            <person name="Xu C."/>
            <person name="Ming R."/>
            <person name="Tang H."/>
            <person name="Guyot R."/>
            <person name="Kramer E.M."/>
            <person name="Hu Y."/>
            <person name="Yi X."/>
            <person name="Qi Y."/>
            <person name="Xu X."/>
            <person name="Gao Z."/>
            <person name="Pan H."/>
            <person name="Jian J."/>
            <person name="Tian Y."/>
            <person name="Yue Z."/>
            <person name="Xu Y."/>
        </authorList>
    </citation>
    <scope>NUCLEOTIDE SEQUENCE [LARGE SCALE GENOMIC DNA]</scope>
    <source>
        <strain evidence="6">cv. Dabenzi</strain>
    </source>
</reference>
<dbReference type="EC" id="3.2.1.2" evidence="4"/>
<keyword evidence="3 4" id="KW-0624">Polysaccharide degradation</keyword>
<dbReference type="AlphaFoldDB" id="A0A218WPG3"/>
<keyword evidence="2 4" id="KW-0119">Carbohydrate metabolism</keyword>
<dbReference type="Pfam" id="PF01373">
    <property type="entry name" value="Glyco_hydro_14"/>
    <property type="match status" value="1"/>
</dbReference>
<dbReference type="InterPro" id="IPR017853">
    <property type="entry name" value="GH"/>
</dbReference>
<evidence type="ECO:0000313" key="5">
    <source>
        <dbReference type="EMBL" id="OWM74121.1"/>
    </source>
</evidence>
<comment type="catalytic activity">
    <reaction evidence="4">
        <text>Hydrolysis of (1-&gt;4)-alpha-D-glucosidic linkages in polysaccharides so as to remove successive maltose units from the non-reducing ends of the chains.</text>
        <dbReference type="EC" id="3.2.1.2"/>
    </reaction>
</comment>
<dbReference type="Gene3D" id="3.20.20.80">
    <property type="entry name" value="Glycosidases"/>
    <property type="match status" value="1"/>
</dbReference>
<keyword evidence="4" id="KW-0326">Glycosidase</keyword>
<dbReference type="EMBL" id="MTKT01003794">
    <property type="protein sequence ID" value="OWM74121.1"/>
    <property type="molecule type" value="Genomic_DNA"/>
</dbReference>
<dbReference type="PANTHER" id="PTHR31352:SF3">
    <property type="entry name" value="INACTIVE BETA-AMYLASE 9"/>
    <property type="match status" value="1"/>
</dbReference>
<gene>
    <name evidence="5" type="ORF">CDL15_Pgr008432</name>
</gene>
<dbReference type="GO" id="GO:0016161">
    <property type="term" value="F:beta-amylase activity"/>
    <property type="evidence" value="ECO:0007669"/>
    <property type="project" value="UniProtKB-EC"/>
</dbReference>
<evidence type="ECO:0000256" key="2">
    <source>
        <dbReference type="ARBA" id="ARBA00023277"/>
    </source>
</evidence>
<dbReference type="PRINTS" id="PR00750">
    <property type="entry name" value="BETAAMYLASE"/>
</dbReference>
<comment type="caution">
    <text evidence="5">The sequence shown here is derived from an EMBL/GenBank/DDBJ whole genome shotgun (WGS) entry which is preliminary data.</text>
</comment>
<organism evidence="5 6">
    <name type="scientific">Punica granatum</name>
    <name type="common">Pomegranate</name>
    <dbReference type="NCBI Taxonomy" id="22663"/>
    <lineage>
        <taxon>Eukaryota</taxon>
        <taxon>Viridiplantae</taxon>
        <taxon>Streptophyta</taxon>
        <taxon>Embryophyta</taxon>
        <taxon>Tracheophyta</taxon>
        <taxon>Spermatophyta</taxon>
        <taxon>Magnoliopsida</taxon>
        <taxon>eudicotyledons</taxon>
        <taxon>Gunneridae</taxon>
        <taxon>Pentapetalae</taxon>
        <taxon>rosids</taxon>
        <taxon>malvids</taxon>
        <taxon>Myrtales</taxon>
        <taxon>Lythraceae</taxon>
        <taxon>Punica</taxon>
    </lineage>
</organism>
<protein>
    <recommendedName>
        <fullName evidence="4">Beta-amylase</fullName>
        <ecNumber evidence="4">3.2.1.2</ecNumber>
    </recommendedName>
</protein>
<dbReference type="PANTHER" id="PTHR31352">
    <property type="entry name" value="BETA-AMYLASE 1, CHLOROPLASTIC"/>
    <property type="match status" value="1"/>
</dbReference>
<dbReference type="InterPro" id="IPR001554">
    <property type="entry name" value="Glyco_hydro_14"/>
</dbReference>
<proteinExistence type="inferred from homology"/>
<accession>A0A218WPG3</accession>
<keyword evidence="4" id="KW-0378">Hydrolase</keyword>
<evidence type="ECO:0000313" key="6">
    <source>
        <dbReference type="Proteomes" id="UP000197138"/>
    </source>
</evidence>
<evidence type="ECO:0000256" key="4">
    <source>
        <dbReference type="RuleBase" id="RU000509"/>
    </source>
</evidence>
<evidence type="ECO:0000256" key="1">
    <source>
        <dbReference type="ARBA" id="ARBA00005652"/>
    </source>
</evidence>
<dbReference type="GO" id="GO:0000272">
    <property type="term" value="P:polysaccharide catabolic process"/>
    <property type="evidence" value="ECO:0007669"/>
    <property type="project" value="UniProtKB-KW"/>
</dbReference>
<evidence type="ECO:0000256" key="3">
    <source>
        <dbReference type="ARBA" id="ARBA00023326"/>
    </source>
</evidence>
<dbReference type="Proteomes" id="UP000197138">
    <property type="component" value="Unassembled WGS sequence"/>
</dbReference>
<sequence>MEISVIGSTQAKFVKADSAYRVLGFCSSRRYDDVLSRNSRVCLGQPSIRLRRLGLRLTVRAVHTEPALPARVSTDRSAASAPSRSRPNNGVRLYVGLTLDAVSEANTVNHAKAISVGLKALKLLGVEGVELPVWWGIAEKEAMGSYNFSGYLNLAEMVQKAGLKLHVSLCFHGLKQPKIPLPEWVTRIGENEPSIYFSDRSGLLYKDCLSLAVDELPVLDGKTPIEVYQDFCQSFKSSFSQFIDSTITGISMSLGPNGELRYPSDHGQSRNLKIPGVGEFQCYDKNMLALLKQHAEASGNPFWGLSGPHDAPSYDQTPSSNGFFKDHGGSWESPYGDFFLNWYSSQLASHGARLLSLASSVFSDADVAVYGKVPLLHPWYRTRARPLELTAGFYNTERRDGYEAIAEMFARNSCKVILPGMDLSDEDLPGEALSSPQSLLRQVRAACRKLGVDVSGQNSSDRRVARGGFEQLKENLSGQEGSVDLFIYERMGAYFFSPEHFPSFTAFVRSIYQPQMDTDDIPDEEVVGAEESVPMASESGVHMQAA</sequence>
<dbReference type="SUPFAM" id="SSF51445">
    <property type="entry name" value="(Trans)glycosidases"/>
    <property type="match status" value="1"/>
</dbReference>